<evidence type="ECO:0000313" key="2">
    <source>
        <dbReference type="Proteomes" id="UP001597187"/>
    </source>
</evidence>
<dbReference type="InterPro" id="IPR009078">
    <property type="entry name" value="Ferritin-like_SF"/>
</dbReference>
<protein>
    <submittedName>
        <fullName evidence="1">Ferritin-like domain-containing protein</fullName>
    </submittedName>
</protein>
<dbReference type="AlphaFoldDB" id="A0ABD6AZH3"/>
<accession>A0ABD6AZH3</accession>
<dbReference type="CDD" id="cd00657">
    <property type="entry name" value="Ferritin_like"/>
    <property type="match status" value="1"/>
</dbReference>
<keyword evidence="2" id="KW-1185">Reference proteome</keyword>
<dbReference type="Gene3D" id="1.20.1260.10">
    <property type="match status" value="1"/>
</dbReference>
<dbReference type="RefSeq" id="WP_250875077.1">
    <property type="nucleotide sequence ID" value="NZ_JALXFV010000008.1"/>
</dbReference>
<reference evidence="1 2" key="1">
    <citation type="journal article" date="2019" name="Int. J. Syst. Evol. Microbiol.">
        <title>The Global Catalogue of Microorganisms (GCM) 10K type strain sequencing project: providing services to taxonomists for standard genome sequencing and annotation.</title>
        <authorList>
            <consortium name="The Broad Institute Genomics Platform"/>
            <consortium name="The Broad Institute Genome Sequencing Center for Infectious Disease"/>
            <person name="Wu L."/>
            <person name="Ma J."/>
        </authorList>
    </citation>
    <scope>NUCLEOTIDE SEQUENCE [LARGE SCALE GENOMIC DNA]</scope>
    <source>
        <strain evidence="1 2">CGMCC 1.12563</strain>
    </source>
</reference>
<dbReference type="InterPro" id="IPR052965">
    <property type="entry name" value="Pigment-catalase-like"/>
</dbReference>
<dbReference type="SUPFAM" id="SSF47240">
    <property type="entry name" value="Ferritin-like"/>
    <property type="match status" value="1"/>
</dbReference>
<dbReference type="EMBL" id="JBHUDC010000008">
    <property type="protein sequence ID" value="MFD1515152.1"/>
    <property type="molecule type" value="Genomic_DNA"/>
</dbReference>
<proteinExistence type="predicted"/>
<dbReference type="Pfam" id="PF13668">
    <property type="entry name" value="Ferritin_2"/>
    <property type="match status" value="1"/>
</dbReference>
<dbReference type="PANTHER" id="PTHR31694">
    <property type="entry name" value="DESICCATION-LIKE PROTEIN"/>
    <property type="match status" value="1"/>
</dbReference>
<dbReference type="PANTHER" id="PTHR31694:SF26">
    <property type="entry name" value="OS05G0151100 PROTEIN"/>
    <property type="match status" value="1"/>
</dbReference>
<organism evidence="1 2">
    <name type="scientific">Halomarina rubra</name>
    <dbReference type="NCBI Taxonomy" id="2071873"/>
    <lineage>
        <taxon>Archaea</taxon>
        <taxon>Methanobacteriati</taxon>
        <taxon>Methanobacteriota</taxon>
        <taxon>Stenosarchaea group</taxon>
        <taxon>Halobacteria</taxon>
        <taxon>Halobacteriales</taxon>
        <taxon>Natronomonadaceae</taxon>
        <taxon>Halomarina</taxon>
    </lineage>
</organism>
<comment type="caution">
    <text evidence="1">The sequence shown here is derived from an EMBL/GenBank/DDBJ whole genome shotgun (WGS) entry which is preliminary data.</text>
</comment>
<sequence length="237" mass="25932">MTDDNTPITRVLDGANDMLTDRRSFMSGAAKLGVGGALLSMTGIGSAAAQDDDTEEVTDIDILNYALTLEHLEAEYYTQALDHFSERDFESFGSPGMMTFDTNLPRYETYQNYEKIRDHEIAHVETLTQVIEDLGGTPVEAAEYDFPYNDIHEFVDLSATIEDVGVSAYAGAAPMIQNSDLLSAALSIHSVEARHASYIRLQRDGGSPPFEGQEGAFDPARTMDEVIAIASQFIVSD</sequence>
<evidence type="ECO:0000313" key="1">
    <source>
        <dbReference type="EMBL" id="MFD1515152.1"/>
    </source>
</evidence>
<dbReference type="PROSITE" id="PS51318">
    <property type="entry name" value="TAT"/>
    <property type="match status" value="1"/>
</dbReference>
<gene>
    <name evidence="1" type="ORF">ACFSBT_17870</name>
</gene>
<dbReference type="InterPro" id="IPR006311">
    <property type="entry name" value="TAT_signal"/>
</dbReference>
<dbReference type="InterPro" id="IPR012347">
    <property type="entry name" value="Ferritin-like"/>
</dbReference>
<dbReference type="Proteomes" id="UP001597187">
    <property type="component" value="Unassembled WGS sequence"/>
</dbReference>
<name>A0ABD6AZH3_9EURY</name>